<dbReference type="InterPro" id="IPR029066">
    <property type="entry name" value="PLP-binding_barrel"/>
</dbReference>
<evidence type="ECO:0000313" key="10">
    <source>
        <dbReference type="Proteomes" id="UP000259273"/>
    </source>
</evidence>
<dbReference type="InterPro" id="IPR009006">
    <property type="entry name" value="Ala_racemase/Decarboxylase_C"/>
</dbReference>
<dbReference type="PANTHER" id="PTHR30511:SF0">
    <property type="entry name" value="ALANINE RACEMASE, CATABOLIC-RELATED"/>
    <property type="match status" value="1"/>
</dbReference>
<dbReference type="GO" id="GO:0005829">
    <property type="term" value="C:cytosol"/>
    <property type="evidence" value="ECO:0007669"/>
    <property type="project" value="TreeGrafter"/>
</dbReference>
<comment type="catalytic activity">
    <reaction evidence="1 5">
        <text>L-alanine = D-alanine</text>
        <dbReference type="Rhea" id="RHEA:20249"/>
        <dbReference type="ChEBI" id="CHEBI:57416"/>
        <dbReference type="ChEBI" id="CHEBI:57972"/>
        <dbReference type="EC" id="5.1.1.1"/>
    </reaction>
</comment>
<keyword evidence="4 5" id="KW-0413">Isomerase</keyword>
<accession>A0A3C1KQT5</accession>
<dbReference type="SMART" id="SM01005">
    <property type="entry name" value="Ala_racemase_C"/>
    <property type="match status" value="1"/>
</dbReference>
<dbReference type="GO" id="GO:0030170">
    <property type="term" value="F:pyridoxal phosphate binding"/>
    <property type="evidence" value="ECO:0007669"/>
    <property type="project" value="UniProtKB-UniRule"/>
</dbReference>
<sequence length="361" mass="38383">MARPCEARLDLAALRHNLALARTLAPQSSLMAVVKANAYGHGAITMARALEPLADALAVASLEEALELRGAGIHCPLLLLQGVFHPDELPLAAEQQLWLTIDNATQVAWLEQATLPAPVHCWLKIDTGMHRLGAPPGEVAALHRRLLACGKLAGPPVLTTHFACADQLDHPATAAQIERFERLTAPLAGVRSAANSPATLAWPASHYDWIRPGFMLWGNSPFTVPHPQADTLRPVMTLASSVISLREVEAGECVGYGATWQATRPSQIATVTVGYGDGYPRGAGNGTPVLVNGHRAALAGRVSMDMITVDVTDLPPVAIGDPVVLWGNGLPVGEVAEHAQTIGYELLTRMPARVPRRVVVD</sequence>
<dbReference type="PANTHER" id="PTHR30511">
    <property type="entry name" value="ALANINE RACEMASE"/>
    <property type="match status" value="1"/>
</dbReference>
<comment type="function">
    <text evidence="5">Catalyzes the interconversion of L-alanine and D-alanine. May also act on other amino acids.</text>
</comment>
<dbReference type="GO" id="GO:0008784">
    <property type="term" value="F:alanine racemase activity"/>
    <property type="evidence" value="ECO:0007669"/>
    <property type="project" value="UniProtKB-UniRule"/>
</dbReference>
<protein>
    <recommendedName>
        <fullName evidence="5">Alanine racemase</fullName>
        <ecNumber evidence="5">5.1.1.1</ecNumber>
    </recommendedName>
</protein>
<evidence type="ECO:0000256" key="6">
    <source>
        <dbReference type="PIRSR" id="PIRSR600821-50"/>
    </source>
</evidence>
<dbReference type="FunFam" id="3.20.20.10:FF:000002">
    <property type="entry name" value="Alanine racemase"/>
    <property type="match status" value="1"/>
</dbReference>
<dbReference type="NCBIfam" id="TIGR00492">
    <property type="entry name" value="alr"/>
    <property type="match status" value="1"/>
</dbReference>
<dbReference type="GO" id="GO:0030632">
    <property type="term" value="P:D-alanine biosynthetic process"/>
    <property type="evidence" value="ECO:0007669"/>
    <property type="project" value="UniProtKB-UniRule"/>
</dbReference>
<organism evidence="9 10">
    <name type="scientific">Haliea salexigens</name>
    <dbReference type="NCBI Taxonomy" id="287487"/>
    <lineage>
        <taxon>Bacteria</taxon>
        <taxon>Pseudomonadati</taxon>
        <taxon>Pseudomonadota</taxon>
        <taxon>Gammaproteobacteria</taxon>
        <taxon>Cellvibrionales</taxon>
        <taxon>Halieaceae</taxon>
        <taxon>Haliea</taxon>
    </lineage>
</organism>
<dbReference type="HAMAP" id="MF_01201">
    <property type="entry name" value="Ala_racemase"/>
    <property type="match status" value="1"/>
</dbReference>
<dbReference type="EMBL" id="DMND01000174">
    <property type="protein sequence ID" value="HAN28566.1"/>
    <property type="molecule type" value="Genomic_DNA"/>
</dbReference>
<dbReference type="EC" id="5.1.1.1" evidence="5"/>
<dbReference type="Proteomes" id="UP000259273">
    <property type="component" value="Unassembled WGS sequence"/>
</dbReference>
<keyword evidence="3 5" id="KW-0663">Pyridoxal phosphate</keyword>
<evidence type="ECO:0000256" key="5">
    <source>
        <dbReference type="HAMAP-Rule" id="MF_01201"/>
    </source>
</evidence>
<evidence type="ECO:0000256" key="7">
    <source>
        <dbReference type="PIRSR" id="PIRSR600821-52"/>
    </source>
</evidence>
<proteinExistence type="inferred from homology"/>
<evidence type="ECO:0000313" key="9">
    <source>
        <dbReference type="EMBL" id="HAN28566.1"/>
    </source>
</evidence>
<dbReference type="SUPFAM" id="SSF51419">
    <property type="entry name" value="PLP-binding barrel"/>
    <property type="match status" value="1"/>
</dbReference>
<dbReference type="UniPathway" id="UPA00042">
    <property type="reaction ID" value="UER00497"/>
</dbReference>
<feature type="active site" description="Proton acceptor; specific for D-alanine" evidence="5">
    <location>
        <position position="35"/>
    </location>
</feature>
<dbReference type="AlphaFoldDB" id="A0A3C1KQT5"/>
<comment type="caution">
    <text evidence="9">The sequence shown here is derived from an EMBL/GenBank/DDBJ whole genome shotgun (WGS) entry which is preliminary data.</text>
</comment>
<dbReference type="InterPro" id="IPR011079">
    <property type="entry name" value="Ala_racemase_C"/>
</dbReference>
<reference evidence="9 10" key="1">
    <citation type="journal article" date="2018" name="Nat. Biotechnol.">
        <title>A standardized bacterial taxonomy based on genome phylogeny substantially revises the tree of life.</title>
        <authorList>
            <person name="Parks D.H."/>
            <person name="Chuvochina M."/>
            <person name="Waite D.W."/>
            <person name="Rinke C."/>
            <person name="Skarshewski A."/>
            <person name="Chaumeil P.A."/>
            <person name="Hugenholtz P."/>
        </authorList>
    </citation>
    <scope>NUCLEOTIDE SEQUENCE [LARGE SCALE GENOMIC DNA]</scope>
    <source>
        <strain evidence="9">UBA9158</strain>
    </source>
</reference>
<dbReference type="STRING" id="1121937.GCA_000423125_00426"/>
<evidence type="ECO:0000256" key="1">
    <source>
        <dbReference type="ARBA" id="ARBA00000316"/>
    </source>
</evidence>
<feature type="binding site" evidence="5 7">
    <location>
        <position position="304"/>
    </location>
    <ligand>
        <name>substrate</name>
    </ligand>
</feature>
<feature type="active site" description="Proton acceptor; specific for L-alanine" evidence="5">
    <location>
        <position position="256"/>
    </location>
</feature>
<feature type="domain" description="Alanine racemase C-terminal" evidence="8">
    <location>
        <begin position="235"/>
        <end position="359"/>
    </location>
</feature>
<dbReference type="SUPFAM" id="SSF50621">
    <property type="entry name" value="Alanine racemase C-terminal domain-like"/>
    <property type="match status" value="1"/>
</dbReference>
<evidence type="ECO:0000256" key="2">
    <source>
        <dbReference type="ARBA" id="ARBA00001933"/>
    </source>
</evidence>
<dbReference type="Gene3D" id="2.40.37.10">
    <property type="entry name" value="Lyase, Ornithine Decarboxylase, Chain A, domain 1"/>
    <property type="match status" value="1"/>
</dbReference>
<dbReference type="InterPro" id="IPR020622">
    <property type="entry name" value="Ala_racemase_pyridoxalP-BS"/>
</dbReference>
<feature type="modified residue" description="N6-(pyridoxal phosphate)lysine" evidence="5 6">
    <location>
        <position position="35"/>
    </location>
</feature>
<feature type="binding site" evidence="5 7">
    <location>
        <position position="131"/>
    </location>
    <ligand>
        <name>substrate</name>
    </ligand>
</feature>
<dbReference type="InterPro" id="IPR000821">
    <property type="entry name" value="Ala_racemase"/>
</dbReference>
<gene>
    <name evidence="9" type="primary">alr</name>
    <name evidence="9" type="ORF">DCP75_12745</name>
</gene>
<dbReference type="PRINTS" id="PR00992">
    <property type="entry name" value="ALARACEMASE"/>
</dbReference>
<evidence type="ECO:0000256" key="4">
    <source>
        <dbReference type="ARBA" id="ARBA00023235"/>
    </source>
</evidence>
<dbReference type="Gene3D" id="3.20.20.10">
    <property type="entry name" value="Alanine racemase"/>
    <property type="match status" value="1"/>
</dbReference>
<dbReference type="CDD" id="cd06827">
    <property type="entry name" value="PLPDE_III_AR_proteobact"/>
    <property type="match status" value="1"/>
</dbReference>
<dbReference type="Pfam" id="PF00842">
    <property type="entry name" value="Ala_racemase_C"/>
    <property type="match status" value="1"/>
</dbReference>
<evidence type="ECO:0000259" key="8">
    <source>
        <dbReference type="SMART" id="SM01005"/>
    </source>
</evidence>
<dbReference type="InterPro" id="IPR001608">
    <property type="entry name" value="Ala_racemase_N"/>
</dbReference>
<evidence type="ECO:0000256" key="3">
    <source>
        <dbReference type="ARBA" id="ARBA00022898"/>
    </source>
</evidence>
<comment type="pathway">
    <text evidence="5">Amino-acid biosynthesis; D-alanine biosynthesis; D-alanine from L-alanine: step 1/1.</text>
</comment>
<comment type="similarity">
    <text evidence="5">Belongs to the alanine racemase family.</text>
</comment>
<comment type="cofactor">
    <cofactor evidence="2 5 6">
        <name>pyridoxal 5'-phosphate</name>
        <dbReference type="ChEBI" id="CHEBI:597326"/>
    </cofactor>
</comment>
<name>A0A3C1KQT5_9GAMM</name>
<dbReference type="Pfam" id="PF01168">
    <property type="entry name" value="Ala_racemase_N"/>
    <property type="match status" value="1"/>
</dbReference>
<dbReference type="PROSITE" id="PS00395">
    <property type="entry name" value="ALANINE_RACEMASE"/>
    <property type="match status" value="1"/>
</dbReference>